<dbReference type="Pfam" id="PF00126">
    <property type="entry name" value="HTH_1"/>
    <property type="match status" value="1"/>
</dbReference>
<dbReference type="PRINTS" id="PR00039">
    <property type="entry name" value="HTHLYSR"/>
</dbReference>
<dbReference type="CDD" id="cd08440">
    <property type="entry name" value="PBP2_LTTR_like_4"/>
    <property type="match status" value="1"/>
</dbReference>
<dbReference type="PATRIC" id="fig|298794.3.peg.6804"/>
<organism evidence="6 7">
    <name type="scientific">Methylobacterium variabile</name>
    <dbReference type="NCBI Taxonomy" id="298794"/>
    <lineage>
        <taxon>Bacteria</taxon>
        <taxon>Pseudomonadati</taxon>
        <taxon>Pseudomonadota</taxon>
        <taxon>Alphaproteobacteria</taxon>
        <taxon>Hyphomicrobiales</taxon>
        <taxon>Methylobacteriaceae</taxon>
        <taxon>Methylobacterium</taxon>
    </lineage>
</organism>
<dbReference type="RefSeq" id="WP_048444243.1">
    <property type="nucleotide sequence ID" value="NZ_LABY01000066.1"/>
</dbReference>
<evidence type="ECO:0000256" key="4">
    <source>
        <dbReference type="ARBA" id="ARBA00023163"/>
    </source>
</evidence>
<dbReference type="InterPro" id="IPR005119">
    <property type="entry name" value="LysR_subst-bd"/>
</dbReference>
<dbReference type="InterPro" id="IPR050950">
    <property type="entry name" value="HTH-type_LysR_regulators"/>
</dbReference>
<dbReference type="EMBL" id="LABY01000066">
    <property type="protein sequence ID" value="KMO38953.1"/>
    <property type="molecule type" value="Genomic_DNA"/>
</dbReference>
<keyword evidence="2" id="KW-0805">Transcription regulation</keyword>
<dbReference type="InterPro" id="IPR000847">
    <property type="entry name" value="LysR_HTH_N"/>
</dbReference>
<dbReference type="Pfam" id="PF03466">
    <property type="entry name" value="LysR_substrate"/>
    <property type="match status" value="1"/>
</dbReference>
<feature type="domain" description="HTH lysR-type" evidence="5">
    <location>
        <begin position="1"/>
        <end position="60"/>
    </location>
</feature>
<comment type="similarity">
    <text evidence="1">Belongs to the LysR transcriptional regulatory family.</text>
</comment>
<comment type="caution">
    <text evidence="6">The sequence shown here is derived from an EMBL/GenBank/DDBJ whole genome shotgun (WGS) entry which is preliminary data.</text>
</comment>
<evidence type="ECO:0000256" key="3">
    <source>
        <dbReference type="ARBA" id="ARBA00023125"/>
    </source>
</evidence>
<keyword evidence="4" id="KW-0804">Transcription</keyword>
<evidence type="ECO:0000256" key="1">
    <source>
        <dbReference type="ARBA" id="ARBA00009437"/>
    </source>
</evidence>
<dbReference type="SUPFAM" id="SSF53850">
    <property type="entry name" value="Periplasmic binding protein-like II"/>
    <property type="match status" value="1"/>
</dbReference>
<protein>
    <recommendedName>
        <fullName evidence="5">HTH lysR-type domain-containing protein</fullName>
    </recommendedName>
</protein>
<dbReference type="FunFam" id="1.10.10.10:FF:000001">
    <property type="entry name" value="LysR family transcriptional regulator"/>
    <property type="match status" value="1"/>
</dbReference>
<dbReference type="GO" id="GO:0003677">
    <property type="term" value="F:DNA binding"/>
    <property type="evidence" value="ECO:0007669"/>
    <property type="project" value="UniProtKB-KW"/>
</dbReference>
<dbReference type="PANTHER" id="PTHR30419:SF8">
    <property type="entry name" value="NITROGEN ASSIMILATION TRANSCRIPTIONAL ACTIVATOR-RELATED"/>
    <property type="match status" value="1"/>
</dbReference>
<evidence type="ECO:0000259" key="5">
    <source>
        <dbReference type="PROSITE" id="PS50931"/>
    </source>
</evidence>
<keyword evidence="3" id="KW-0238">DNA-binding</keyword>
<sequence length="299" mass="31776">MNFTPQQLTAFLHLARSGSFGEAARLHGVSQPALSRTIQQMEAALGRRLFDRTTRSVVPTPTGLELRRIAEALVAEFDSAADDLARFVEGRSGRVAVAALPSIAAVLLPPAIARFREGRPDVEIEVRDGLSGSVLEAVSGGGADLGLTIRPPHPQAALVYRSLLSDEFGLVCRPGDAPGGEGPLPWSVFQGRPFIAMAAASSVRQMTDAAFLQAGLAVPPLYGCAFLGTVGHMVATGLGVTALPRLTLSLLGPFDLAWRRLERPVMRRSMGIVTRAGRSPAPAVLEFLAQLERQAKSLR</sequence>
<reference evidence="6 7" key="1">
    <citation type="submission" date="2015-03" db="EMBL/GenBank/DDBJ databases">
        <title>Genome sequencing of Methylobacterium variabile DSM 16961.</title>
        <authorList>
            <person name="Chaudhry V."/>
            <person name="Patil P.B."/>
        </authorList>
    </citation>
    <scope>NUCLEOTIDE SEQUENCE [LARGE SCALE GENOMIC DNA]</scope>
    <source>
        <strain evidence="6 7">DSM 16961</strain>
    </source>
</reference>
<dbReference type="Gene3D" id="1.10.10.10">
    <property type="entry name" value="Winged helix-like DNA-binding domain superfamily/Winged helix DNA-binding domain"/>
    <property type="match status" value="1"/>
</dbReference>
<dbReference type="SUPFAM" id="SSF46785">
    <property type="entry name" value="Winged helix' DNA-binding domain"/>
    <property type="match status" value="1"/>
</dbReference>
<gene>
    <name evidence="6" type="ORF">VQ02_10905</name>
</gene>
<dbReference type="GO" id="GO:0005829">
    <property type="term" value="C:cytosol"/>
    <property type="evidence" value="ECO:0007669"/>
    <property type="project" value="TreeGrafter"/>
</dbReference>
<dbReference type="Gene3D" id="3.40.190.10">
    <property type="entry name" value="Periplasmic binding protein-like II"/>
    <property type="match status" value="2"/>
</dbReference>
<dbReference type="InterPro" id="IPR036388">
    <property type="entry name" value="WH-like_DNA-bd_sf"/>
</dbReference>
<name>A0A0J6T048_9HYPH</name>
<dbReference type="InterPro" id="IPR036390">
    <property type="entry name" value="WH_DNA-bd_sf"/>
</dbReference>
<accession>A0A0J6T048</accession>
<evidence type="ECO:0000313" key="6">
    <source>
        <dbReference type="EMBL" id="KMO38953.1"/>
    </source>
</evidence>
<dbReference type="PANTHER" id="PTHR30419">
    <property type="entry name" value="HTH-TYPE TRANSCRIPTIONAL REGULATOR YBHD"/>
    <property type="match status" value="1"/>
</dbReference>
<dbReference type="AlphaFoldDB" id="A0A0J6T048"/>
<proteinExistence type="inferred from homology"/>
<evidence type="ECO:0000313" key="7">
    <source>
        <dbReference type="Proteomes" id="UP000035955"/>
    </source>
</evidence>
<dbReference type="Proteomes" id="UP000035955">
    <property type="component" value="Unassembled WGS sequence"/>
</dbReference>
<dbReference type="GO" id="GO:0003700">
    <property type="term" value="F:DNA-binding transcription factor activity"/>
    <property type="evidence" value="ECO:0007669"/>
    <property type="project" value="InterPro"/>
</dbReference>
<evidence type="ECO:0000256" key="2">
    <source>
        <dbReference type="ARBA" id="ARBA00023015"/>
    </source>
</evidence>
<dbReference type="PROSITE" id="PS50931">
    <property type="entry name" value="HTH_LYSR"/>
    <property type="match status" value="1"/>
</dbReference>
<keyword evidence="7" id="KW-1185">Reference proteome</keyword>